<dbReference type="InterPro" id="IPR036390">
    <property type="entry name" value="WH_DNA-bd_sf"/>
</dbReference>
<gene>
    <name evidence="6" type="ORF">GCM10022276_28720</name>
</gene>
<dbReference type="PANTHER" id="PTHR24567:SF28">
    <property type="entry name" value="LISTERIOLYSIN REGULATORY PROTEIN"/>
    <property type="match status" value="1"/>
</dbReference>
<dbReference type="SMART" id="SM00419">
    <property type="entry name" value="HTH_CRP"/>
    <property type="match status" value="1"/>
</dbReference>
<dbReference type="InterPro" id="IPR000595">
    <property type="entry name" value="cNMP-bd_dom"/>
</dbReference>
<evidence type="ECO:0000259" key="4">
    <source>
        <dbReference type="PROSITE" id="PS50042"/>
    </source>
</evidence>
<reference evidence="7" key="1">
    <citation type="journal article" date="2019" name="Int. J. Syst. Evol. Microbiol.">
        <title>The Global Catalogue of Microorganisms (GCM) 10K type strain sequencing project: providing services to taxonomists for standard genome sequencing and annotation.</title>
        <authorList>
            <consortium name="The Broad Institute Genomics Platform"/>
            <consortium name="The Broad Institute Genome Sequencing Center for Infectious Disease"/>
            <person name="Wu L."/>
            <person name="Ma J."/>
        </authorList>
    </citation>
    <scope>NUCLEOTIDE SEQUENCE [LARGE SCALE GENOMIC DNA]</scope>
    <source>
        <strain evidence="7">JCM 17543</strain>
    </source>
</reference>
<dbReference type="PROSITE" id="PS50042">
    <property type="entry name" value="CNMP_BINDING_3"/>
    <property type="match status" value="1"/>
</dbReference>
<name>A0ABP7LZR0_9SPHN</name>
<dbReference type="InterPro" id="IPR012318">
    <property type="entry name" value="HTH_CRP"/>
</dbReference>
<evidence type="ECO:0008006" key="8">
    <source>
        <dbReference type="Google" id="ProtNLM"/>
    </source>
</evidence>
<keyword evidence="7" id="KW-1185">Reference proteome</keyword>
<evidence type="ECO:0000256" key="2">
    <source>
        <dbReference type="ARBA" id="ARBA00023125"/>
    </source>
</evidence>
<dbReference type="SUPFAM" id="SSF51206">
    <property type="entry name" value="cAMP-binding domain-like"/>
    <property type="match status" value="1"/>
</dbReference>
<feature type="domain" description="HTH crp-type" evidence="5">
    <location>
        <begin position="96"/>
        <end position="170"/>
    </location>
</feature>
<dbReference type="PROSITE" id="PS51063">
    <property type="entry name" value="HTH_CRP_2"/>
    <property type="match status" value="1"/>
</dbReference>
<evidence type="ECO:0000259" key="5">
    <source>
        <dbReference type="PROSITE" id="PS51063"/>
    </source>
</evidence>
<dbReference type="EMBL" id="BAABBM010000001">
    <property type="protein sequence ID" value="GAA3908674.1"/>
    <property type="molecule type" value="Genomic_DNA"/>
</dbReference>
<accession>A0ABP7LZR0</accession>
<dbReference type="InterPro" id="IPR018490">
    <property type="entry name" value="cNMP-bd_dom_sf"/>
</dbReference>
<dbReference type="CDD" id="cd00038">
    <property type="entry name" value="CAP_ED"/>
    <property type="match status" value="1"/>
</dbReference>
<organism evidence="6 7">
    <name type="scientific">Sphingomonas limnosediminicola</name>
    <dbReference type="NCBI Taxonomy" id="940133"/>
    <lineage>
        <taxon>Bacteria</taxon>
        <taxon>Pseudomonadati</taxon>
        <taxon>Pseudomonadota</taxon>
        <taxon>Alphaproteobacteria</taxon>
        <taxon>Sphingomonadales</taxon>
        <taxon>Sphingomonadaceae</taxon>
        <taxon>Sphingomonas</taxon>
    </lineage>
</organism>
<dbReference type="PANTHER" id="PTHR24567">
    <property type="entry name" value="CRP FAMILY TRANSCRIPTIONAL REGULATORY PROTEIN"/>
    <property type="match status" value="1"/>
</dbReference>
<protein>
    <recommendedName>
        <fullName evidence="8">Crp/Fnr family transcriptional regulator</fullName>
    </recommendedName>
</protein>
<dbReference type="InterPro" id="IPR050397">
    <property type="entry name" value="Env_Response_Regulators"/>
</dbReference>
<proteinExistence type="predicted"/>
<dbReference type="InterPro" id="IPR014710">
    <property type="entry name" value="RmlC-like_jellyroll"/>
</dbReference>
<keyword evidence="3" id="KW-0804">Transcription</keyword>
<dbReference type="Proteomes" id="UP001500827">
    <property type="component" value="Unassembled WGS sequence"/>
</dbReference>
<sequence length="181" mass="19650">MLLSGWVRILQAGADGGLSVVRFVGPGEVFGSFALFTERGYPADAIAAADAVELSWTEAQLRQLIDQYPSIAMNLMAVAARRLADLQERVREISTQRAEPRIANALLRLARKGSEPRIDGGIEMLMPLARKDIAAMSATTLHTASRTMSAWQRCGILASSRQRISIIKPTELKRIGDGSDG</sequence>
<dbReference type="Gene3D" id="2.60.120.10">
    <property type="entry name" value="Jelly Rolls"/>
    <property type="match status" value="1"/>
</dbReference>
<evidence type="ECO:0000313" key="7">
    <source>
        <dbReference type="Proteomes" id="UP001500827"/>
    </source>
</evidence>
<comment type="caution">
    <text evidence="6">The sequence shown here is derived from an EMBL/GenBank/DDBJ whole genome shotgun (WGS) entry which is preliminary data.</text>
</comment>
<evidence type="ECO:0000313" key="6">
    <source>
        <dbReference type="EMBL" id="GAA3908674.1"/>
    </source>
</evidence>
<evidence type="ECO:0000256" key="3">
    <source>
        <dbReference type="ARBA" id="ARBA00023163"/>
    </source>
</evidence>
<keyword evidence="1" id="KW-0805">Transcription regulation</keyword>
<dbReference type="Pfam" id="PF00027">
    <property type="entry name" value="cNMP_binding"/>
    <property type="match status" value="1"/>
</dbReference>
<dbReference type="SUPFAM" id="SSF46785">
    <property type="entry name" value="Winged helix' DNA-binding domain"/>
    <property type="match status" value="1"/>
</dbReference>
<feature type="domain" description="Cyclic nucleotide-binding" evidence="4">
    <location>
        <begin position="1"/>
        <end position="65"/>
    </location>
</feature>
<keyword evidence="2" id="KW-0238">DNA-binding</keyword>
<dbReference type="Pfam" id="PF13545">
    <property type="entry name" value="HTH_Crp_2"/>
    <property type="match status" value="1"/>
</dbReference>
<evidence type="ECO:0000256" key="1">
    <source>
        <dbReference type="ARBA" id="ARBA00023015"/>
    </source>
</evidence>